<dbReference type="PANTHER" id="PTHR44216">
    <property type="entry name" value="PROTEIN O-MANNOSYL-TRANSFERASE TMTC2"/>
    <property type="match status" value="1"/>
</dbReference>
<dbReference type="SUPFAM" id="SSF53756">
    <property type="entry name" value="UDP-Glycosyltransferase/glycogen phosphorylase"/>
    <property type="match status" value="1"/>
</dbReference>
<keyword evidence="2" id="KW-1185">Reference proteome</keyword>
<dbReference type="GO" id="GO:0035269">
    <property type="term" value="P:protein O-linked glycosylation via mannose"/>
    <property type="evidence" value="ECO:0007669"/>
    <property type="project" value="TreeGrafter"/>
</dbReference>
<dbReference type="SUPFAM" id="SSF48452">
    <property type="entry name" value="TPR-like"/>
    <property type="match status" value="1"/>
</dbReference>
<dbReference type="Gene3D" id="3.40.50.2000">
    <property type="entry name" value="Glycogen Phosphorylase B"/>
    <property type="match status" value="1"/>
</dbReference>
<protein>
    <submittedName>
        <fullName evidence="1">Flagellar protein FlbA</fullName>
    </submittedName>
</protein>
<keyword evidence="1" id="KW-0966">Cell projection</keyword>
<dbReference type="AlphaFoldDB" id="A0A318QT10"/>
<dbReference type="InterPro" id="IPR011990">
    <property type="entry name" value="TPR-like_helical_dom_sf"/>
</dbReference>
<comment type="caution">
    <text evidence="1">The sequence shown here is derived from an EMBL/GenBank/DDBJ whole genome shotgun (WGS) entry which is preliminary data.</text>
</comment>
<name>A0A318QT10_9PROT</name>
<dbReference type="Gene3D" id="1.25.40.10">
    <property type="entry name" value="Tetratricopeptide repeat domain"/>
    <property type="match status" value="2"/>
</dbReference>
<dbReference type="Proteomes" id="UP000247814">
    <property type="component" value="Unassembled WGS sequence"/>
</dbReference>
<dbReference type="InterPro" id="IPR019734">
    <property type="entry name" value="TPR_rpt"/>
</dbReference>
<keyword evidence="1" id="KW-0969">Cilium</keyword>
<dbReference type="GO" id="GO:0000030">
    <property type="term" value="F:mannosyltransferase activity"/>
    <property type="evidence" value="ECO:0007669"/>
    <property type="project" value="TreeGrafter"/>
</dbReference>
<dbReference type="EMBL" id="NKUA01000001">
    <property type="protein sequence ID" value="PYD81064.1"/>
    <property type="molecule type" value="Genomic_DNA"/>
</dbReference>
<evidence type="ECO:0000313" key="2">
    <source>
        <dbReference type="Proteomes" id="UP000247814"/>
    </source>
</evidence>
<sequence>MNAIRGQAGLLARGQVALRAGDMTGARACFATMLGFRPDDPDALHGLACIALALGRADRAISLAGRAQALAPPGHPHLGQYHEVLARALLACGHQAAAQAAIRAACLHSPDDGAIMLALAEIMERTGDIAAAEAAHARAVALGGVSARVAQARFWWRRGRGGAALAQMRHVASNTPHDGVVVHELVGMLLAHGHRAEAETVLRQRLAHDGRDGQALSTLGALLFATGRLRPAATMLRAALRHNPMPEAANNLGLTLMALGDMAEAQAVLAKVCRAQPADARIALNHATALFESGQPAQARMAYEALLARAPAPDPATLARARFNLGVARLAEGDLAQGWALWDSRLSFMPPHPATQRLPRWQGQALPSGRRLLVTMGQGLGDAVHFLRYVLLAAARVPVLLEVPPALRRLAATLGQAAGENTPYRIEVITPDKDACWNVACQCDLYSLPALLGVDAVAPFRPYLGQAAWRQQSHAGPLRVGLCFAGNAAYRFDARRSIRAEALAPLAQVDGVTFIALRPGSDPAQAPAFMRHELAADVDLLETSRLIATLDLVISVDTLAAHLAGAMGCPVWLLSRFGGDWRWSAAFDADETAQAEGSICPPVFVPGAPGPAPASRWYGGLRVLRQPALQPPGLAWHAVIAALAPALRGWVRQRNRSDGDGFELG</sequence>
<accession>A0A318QT10</accession>
<evidence type="ECO:0000313" key="1">
    <source>
        <dbReference type="EMBL" id="PYD81064.1"/>
    </source>
</evidence>
<dbReference type="SMART" id="SM00028">
    <property type="entry name" value="TPR"/>
    <property type="match status" value="5"/>
</dbReference>
<gene>
    <name evidence="1" type="ORF">CFR77_00580</name>
</gene>
<dbReference type="RefSeq" id="WP_110566595.1">
    <property type="nucleotide sequence ID" value="NZ_CP137147.1"/>
</dbReference>
<proteinExistence type="predicted"/>
<organism evidence="1 2">
    <name type="scientific">Komagataeibacter sucrofermentans</name>
    <dbReference type="NCBI Taxonomy" id="1053551"/>
    <lineage>
        <taxon>Bacteria</taxon>
        <taxon>Pseudomonadati</taxon>
        <taxon>Pseudomonadota</taxon>
        <taxon>Alphaproteobacteria</taxon>
        <taxon>Acetobacterales</taxon>
        <taxon>Acetobacteraceae</taxon>
        <taxon>Komagataeibacter</taxon>
    </lineage>
</organism>
<keyword evidence="1" id="KW-0282">Flagellum</keyword>
<dbReference type="Pfam" id="PF13432">
    <property type="entry name" value="TPR_16"/>
    <property type="match status" value="3"/>
</dbReference>
<reference evidence="1 2" key="1">
    <citation type="submission" date="2017-07" db="EMBL/GenBank/DDBJ databases">
        <title>A draft genome sequence of Komagataeibacter sucrofermentans LMG 18788.</title>
        <authorList>
            <person name="Skraban J."/>
            <person name="Cleenwerck I."/>
            <person name="Vandamme P."/>
            <person name="Trcek J."/>
        </authorList>
    </citation>
    <scope>NUCLEOTIDE SEQUENCE [LARGE SCALE GENOMIC DNA]</scope>
    <source>
        <strain evidence="1 2">LMG 18788</strain>
    </source>
</reference>
<dbReference type="OrthoDB" id="9778733at2"/>
<dbReference type="InterPro" id="IPR052384">
    <property type="entry name" value="TMTC_O-mannosyltransferase"/>
</dbReference>
<dbReference type="PANTHER" id="PTHR44216:SF3">
    <property type="entry name" value="PROTEIN O-MANNOSYL-TRANSFERASE TMTC2"/>
    <property type="match status" value="1"/>
</dbReference>